<dbReference type="AlphaFoldDB" id="E5A3W3"/>
<sequence>MSNALCKPPLPYPNRTGPINRIQPTSTLFAKSANDSEDSLHMSQVSWPGLFHGLAPSLPCDGVEVVARGDAAPREWGTGSRDVEVPSRIPCQAVVIASFMQPFFAKLYEFDHWLESDLRIPLELEITSGFNIHQVSQRSHALLPSTADDLHFLSAFASHIVRIVYKSCSLLTKKTQHNVTWEMIGCIAMLDEK</sequence>
<dbReference type="HOGENOM" id="CLU_1409009_0_0_1"/>
<protein>
    <submittedName>
        <fullName evidence="1">Predicted protein</fullName>
    </submittedName>
</protein>
<accession>E5A3W3</accession>
<organism evidence="2">
    <name type="scientific">Leptosphaeria maculans (strain JN3 / isolate v23.1.3 / race Av1-4-5-6-7-8)</name>
    <name type="common">Blackleg fungus</name>
    <name type="synonym">Phoma lingam</name>
    <dbReference type="NCBI Taxonomy" id="985895"/>
    <lineage>
        <taxon>Eukaryota</taxon>
        <taxon>Fungi</taxon>
        <taxon>Dikarya</taxon>
        <taxon>Ascomycota</taxon>
        <taxon>Pezizomycotina</taxon>
        <taxon>Dothideomycetes</taxon>
        <taxon>Pleosporomycetidae</taxon>
        <taxon>Pleosporales</taxon>
        <taxon>Pleosporineae</taxon>
        <taxon>Leptosphaeriaceae</taxon>
        <taxon>Plenodomus</taxon>
        <taxon>Plenodomus lingam/Leptosphaeria maculans species complex</taxon>
    </lineage>
</organism>
<reference evidence="2" key="1">
    <citation type="journal article" date="2011" name="Nat. Commun.">
        <title>Effector diversification within compartments of the Leptosphaeria maculans genome affected by Repeat-Induced Point mutations.</title>
        <authorList>
            <person name="Rouxel T."/>
            <person name="Grandaubert J."/>
            <person name="Hane J.K."/>
            <person name="Hoede C."/>
            <person name="van de Wouw A.P."/>
            <person name="Couloux A."/>
            <person name="Dominguez V."/>
            <person name="Anthouard V."/>
            <person name="Bally P."/>
            <person name="Bourras S."/>
            <person name="Cozijnsen A.J."/>
            <person name="Ciuffetti L.M."/>
            <person name="Degrave A."/>
            <person name="Dilmaghani A."/>
            <person name="Duret L."/>
            <person name="Fudal I."/>
            <person name="Goodwin S.B."/>
            <person name="Gout L."/>
            <person name="Glaser N."/>
            <person name="Linglin J."/>
            <person name="Kema G.H.J."/>
            <person name="Lapalu N."/>
            <person name="Lawrence C.B."/>
            <person name="May K."/>
            <person name="Meyer M."/>
            <person name="Ollivier B."/>
            <person name="Poulain J."/>
            <person name="Schoch C.L."/>
            <person name="Simon A."/>
            <person name="Spatafora J.W."/>
            <person name="Stachowiak A."/>
            <person name="Turgeon B.G."/>
            <person name="Tyler B.M."/>
            <person name="Vincent D."/>
            <person name="Weissenbach J."/>
            <person name="Amselem J."/>
            <person name="Quesneville H."/>
            <person name="Oliver R.P."/>
            <person name="Wincker P."/>
            <person name="Balesdent M.-H."/>
            <person name="Howlett B.J."/>
        </authorList>
    </citation>
    <scope>NUCLEOTIDE SEQUENCE [LARGE SCALE GENOMIC DNA]</scope>
    <source>
        <strain evidence="2">JN3 / isolate v23.1.3 / race Av1-4-5-6-7-8</strain>
    </source>
</reference>
<evidence type="ECO:0000313" key="2">
    <source>
        <dbReference type="Proteomes" id="UP000002668"/>
    </source>
</evidence>
<dbReference type="EMBL" id="FP929133">
    <property type="protein sequence ID" value="CBX97987.1"/>
    <property type="molecule type" value="Genomic_DNA"/>
</dbReference>
<evidence type="ECO:0000313" key="1">
    <source>
        <dbReference type="EMBL" id="CBX97987.1"/>
    </source>
</evidence>
<dbReference type="VEuPathDB" id="FungiDB:LEMA_P093960.1"/>
<gene>
    <name evidence="1" type="ORF">LEMA_P093960.1</name>
</gene>
<dbReference type="Proteomes" id="UP000002668">
    <property type="component" value="Genome"/>
</dbReference>
<name>E5A3W3_LEPMJ</name>
<dbReference type="InParanoid" id="E5A3W3"/>
<proteinExistence type="predicted"/>
<keyword evidence="2" id="KW-1185">Reference proteome</keyword>